<feature type="transmembrane region" description="Helical" evidence="1">
    <location>
        <begin position="81"/>
        <end position="98"/>
    </location>
</feature>
<feature type="transmembrane region" description="Helical" evidence="1">
    <location>
        <begin position="285"/>
        <end position="303"/>
    </location>
</feature>
<feature type="transmembrane region" description="Helical" evidence="1">
    <location>
        <begin position="319"/>
        <end position="336"/>
    </location>
</feature>
<evidence type="ECO:0000256" key="1">
    <source>
        <dbReference type="SAM" id="Phobius"/>
    </source>
</evidence>
<accession>A0AAT9GW38</accession>
<protein>
    <submittedName>
        <fullName evidence="3">Heparan-alpha-glucosaminide N-acetyltransferase domain-containing protein</fullName>
    </submittedName>
</protein>
<feature type="transmembrane region" description="Helical" evidence="1">
    <location>
        <begin position="104"/>
        <end position="120"/>
    </location>
</feature>
<dbReference type="InterPro" id="IPR052529">
    <property type="entry name" value="Bact_Transport_Assoc"/>
</dbReference>
<feature type="transmembrane region" description="Helical" evidence="1">
    <location>
        <begin position="37"/>
        <end position="60"/>
    </location>
</feature>
<dbReference type="RefSeq" id="WP_369616709.1">
    <property type="nucleotide sequence ID" value="NZ_AP031573.1"/>
</dbReference>
<feature type="transmembrane region" description="Helical" evidence="1">
    <location>
        <begin position="173"/>
        <end position="192"/>
    </location>
</feature>
<keyword evidence="1" id="KW-0812">Transmembrane</keyword>
<feature type="transmembrane region" description="Helical" evidence="1">
    <location>
        <begin position="125"/>
        <end position="145"/>
    </location>
</feature>
<keyword evidence="1" id="KW-0472">Membrane</keyword>
<dbReference type="PANTHER" id="PTHR30590:SF3">
    <property type="entry name" value="HYPOTHETICAL MEMBRANE SPANNING PROTEIN"/>
    <property type="match status" value="1"/>
</dbReference>
<dbReference type="PANTHER" id="PTHR30590">
    <property type="entry name" value="INNER MEMBRANE PROTEIN"/>
    <property type="match status" value="1"/>
</dbReference>
<dbReference type="EMBL" id="AP031573">
    <property type="protein sequence ID" value="BFM41434.1"/>
    <property type="molecule type" value="Genomic_DNA"/>
</dbReference>
<gene>
    <name evidence="3" type="ORF">CFS9_00750</name>
</gene>
<organism evidence="3">
    <name type="scientific">Flavobacterium sp. CFS9</name>
    <dbReference type="NCBI Taxonomy" id="3143118"/>
    <lineage>
        <taxon>Bacteria</taxon>
        <taxon>Pseudomonadati</taxon>
        <taxon>Bacteroidota</taxon>
        <taxon>Flavobacteriia</taxon>
        <taxon>Flavobacteriales</taxon>
        <taxon>Flavobacteriaceae</taxon>
        <taxon>Flavobacterium</taxon>
    </lineage>
</organism>
<name>A0AAT9GW38_9FLAO</name>
<evidence type="ECO:0000313" key="3">
    <source>
        <dbReference type="EMBL" id="BFM41434.1"/>
    </source>
</evidence>
<keyword evidence="1" id="KW-1133">Transmembrane helix</keyword>
<feature type="transmembrane region" description="Helical" evidence="1">
    <location>
        <begin position="242"/>
        <end position="264"/>
    </location>
</feature>
<dbReference type="Pfam" id="PF04235">
    <property type="entry name" value="DUF418"/>
    <property type="match status" value="1"/>
</dbReference>
<sequence>MKQRIIGFDLARAYAIFGMFIVNFNMVFGSHNDQSTIAQFMSLFSGNSSSVFVILAGMGIALMTNRLEYTTAEKNKLRNTILKRAVFLFVIGLLLNLVWPADILHFYGCYMSITAFIIFLDKRFFLFLATVAVLSFHFLIFFIPYETGWNIATFQYKDFYTVNGFIRNTFYNGWNAVFPWIAYFLLGMYLGRLNWTNIKIQKKMFVIGLLIYVTIALLQLFSSQFVLSENLHLFINADYLPPYLPFILSTSGFALMVIAFFMYIGEKNISNRYIQNFAPTGQMTLTHYISHLTIGIILFAVLMNKDLAENLADQEATKPIYILLYSIAYFVISYYFSKLWSRHFKNGPFEALMRKITH</sequence>
<proteinExistence type="predicted"/>
<reference evidence="3" key="1">
    <citation type="submission" date="2024-05" db="EMBL/GenBank/DDBJ databases">
        <title>Whole-Genome Sequence of CFS9, a Potential Fish Probiotic Isolated from the Body Surface of Silurus asotus.</title>
        <authorList>
            <person name="Kojima M."/>
            <person name="Tobioka K."/>
            <person name="Yokota K."/>
            <person name="Nakatani H."/>
            <person name="Hori K."/>
            <person name="Tamaru Y."/>
            <person name="Okazaki F."/>
        </authorList>
    </citation>
    <scope>NUCLEOTIDE SEQUENCE</scope>
    <source>
        <strain evidence="3">CFS9</strain>
    </source>
</reference>
<dbReference type="AlphaFoldDB" id="A0AAT9GW38"/>
<feature type="domain" description="DUF418" evidence="2">
    <location>
        <begin position="197"/>
        <end position="357"/>
    </location>
</feature>
<dbReference type="InterPro" id="IPR007349">
    <property type="entry name" value="DUF418"/>
</dbReference>
<evidence type="ECO:0000259" key="2">
    <source>
        <dbReference type="Pfam" id="PF04235"/>
    </source>
</evidence>
<feature type="transmembrane region" description="Helical" evidence="1">
    <location>
        <begin position="12"/>
        <end position="31"/>
    </location>
</feature>
<feature type="transmembrane region" description="Helical" evidence="1">
    <location>
        <begin position="204"/>
        <end position="222"/>
    </location>
</feature>